<name>A0A1J4QFW1_9GAMM</name>
<sequence>MWKLNPRALRYLNEVSHQGSLRKAAARLNVDASAISRQLTQLEEELGCPVGHRHGQGFTLTAAGEELISLFRQQQASEIATLSRIEDLQNLRRGQVKIAVGEGFIADLISAPLQSFMQRYPDIQITVEMAGANEAARLVKEDKVDLALVYAPSPDPDLLSHATSHQPLDLITPPAHPLTRAHSIAIKQIQSYPLALLDQQFGMGQLISLVEELEHLRFKPQLKTNSVAVLKNFVLSGMGVTFMPRLTVQEEVTSGKIACIPAPHPVLSGAKAHIVSHRGRELTVSAVQLTRHLNDGMLFFTKPKKQTINQSLT</sequence>
<protein>
    <submittedName>
        <fullName evidence="6">LysR family transcriptional regulator</fullName>
    </submittedName>
</protein>
<dbReference type="PANTHER" id="PTHR30419:SF8">
    <property type="entry name" value="NITROGEN ASSIMILATION TRANSCRIPTIONAL ACTIVATOR-RELATED"/>
    <property type="match status" value="1"/>
</dbReference>
<comment type="caution">
    <text evidence="6">The sequence shown here is derived from an EMBL/GenBank/DDBJ whole genome shotgun (WGS) entry which is preliminary data.</text>
</comment>
<dbReference type="EMBL" id="MDKE01000025">
    <property type="protein sequence ID" value="OIN08844.1"/>
    <property type="molecule type" value="Genomic_DNA"/>
</dbReference>
<dbReference type="Pfam" id="PF03466">
    <property type="entry name" value="LysR_substrate"/>
    <property type="match status" value="1"/>
</dbReference>
<feature type="domain" description="HTH lysR-type" evidence="5">
    <location>
        <begin position="4"/>
        <end position="61"/>
    </location>
</feature>
<dbReference type="PROSITE" id="PS50931">
    <property type="entry name" value="HTH_LYSR"/>
    <property type="match status" value="1"/>
</dbReference>
<evidence type="ECO:0000256" key="3">
    <source>
        <dbReference type="ARBA" id="ARBA00023125"/>
    </source>
</evidence>
<dbReference type="GO" id="GO:0003677">
    <property type="term" value="F:DNA binding"/>
    <property type="evidence" value="ECO:0007669"/>
    <property type="project" value="UniProtKB-KW"/>
</dbReference>
<dbReference type="SUPFAM" id="SSF46785">
    <property type="entry name" value="Winged helix' DNA-binding domain"/>
    <property type="match status" value="1"/>
</dbReference>
<dbReference type="STRING" id="1414654.BFR47_15125"/>
<evidence type="ECO:0000256" key="1">
    <source>
        <dbReference type="ARBA" id="ARBA00009437"/>
    </source>
</evidence>
<accession>A0A1J4QFW1</accession>
<dbReference type="InterPro" id="IPR005119">
    <property type="entry name" value="LysR_subst-bd"/>
</dbReference>
<keyword evidence="7" id="KW-1185">Reference proteome</keyword>
<evidence type="ECO:0000259" key="5">
    <source>
        <dbReference type="PROSITE" id="PS50931"/>
    </source>
</evidence>
<evidence type="ECO:0000256" key="2">
    <source>
        <dbReference type="ARBA" id="ARBA00023015"/>
    </source>
</evidence>
<dbReference type="Gene3D" id="3.40.190.290">
    <property type="match status" value="1"/>
</dbReference>
<keyword evidence="2" id="KW-0805">Transcription regulation</keyword>
<dbReference type="InterPro" id="IPR000847">
    <property type="entry name" value="LysR_HTH_N"/>
</dbReference>
<dbReference type="GO" id="GO:0005829">
    <property type="term" value="C:cytosol"/>
    <property type="evidence" value="ECO:0007669"/>
    <property type="project" value="TreeGrafter"/>
</dbReference>
<gene>
    <name evidence="6" type="ORF">BFR47_15125</name>
</gene>
<proteinExistence type="inferred from homology"/>
<reference evidence="6 7" key="1">
    <citation type="submission" date="2016-07" db="EMBL/GenBank/DDBJ databases">
        <title>Draft Genome Sequence of Oceanisphaera psychrotolerans, isolated from coastal sediment samples.</title>
        <authorList>
            <person name="Zhuo S."/>
            <person name="Ruan Z."/>
        </authorList>
    </citation>
    <scope>NUCLEOTIDE SEQUENCE [LARGE SCALE GENOMIC DNA]</scope>
    <source>
        <strain evidence="6 7">LAM-WHM-ZC</strain>
    </source>
</reference>
<dbReference type="RefSeq" id="WP_071473003.1">
    <property type="nucleotide sequence ID" value="NZ_MDKE01000025.1"/>
</dbReference>
<organism evidence="6 7">
    <name type="scientific">Oceanisphaera psychrotolerans</name>
    <dbReference type="NCBI Taxonomy" id="1414654"/>
    <lineage>
        <taxon>Bacteria</taxon>
        <taxon>Pseudomonadati</taxon>
        <taxon>Pseudomonadota</taxon>
        <taxon>Gammaproteobacteria</taxon>
        <taxon>Aeromonadales</taxon>
        <taxon>Aeromonadaceae</taxon>
        <taxon>Oceanisphaera</taxon>
    </lineage>
</organism>
<dbReference type="SUPFAM" id="SSF53850">
    <property type="entry name" value="Periplasmic binding protein-like II"/>
    <property type="match status" value="1"/>
</dbReference>
<dbReference type="InterPro" id="IPR036388">
    <property type="entry name" value="WH-like_DNA-bd_sf"/>
</dbReference>
<dbReference type="Gene3D" id="1.10.10.10">
    <property type="entry name" value="Winged helix-like DNA-binding domain superfamily/Winged helix DNA-binding domain"/>
    <property type="match status" value="1"/>
</dbReference>
<evidence type="ECO:0000313" key="7">
    <source>
        <dbReference type="Proteomes" id="UP000243073"/>
    </source>
</evidence>
<dbReference type="OrthoDB" id="570111at2"/>
<dbReference type="PANTHER" id="PTHR30419">
    <property type="entry name" value="HTH-TYPE TRANSCRIPTIONAL REGULATOR YBHD"/>
    <property type="match status" value="1"/>
</dbReference>
<evidence type="ECO:0000313" key="6">
    <source>
        <dbReference type="EMBL" id="OIN08844.1"/>
    </source>
</evidence>
<dbReference type="AlphaFoldDB" id="A0A1J4QFW1"/>
<dbReference type="InterPro" id="IPR036390">
    <property type="entry name" value="WH_DNA-bd_sf"/>
</dbReference>
<dbReference type="InterPro" id="IPR050950">
    <property type="entry name" value="HTH-type_LysR_regulators"/>
</dbReference>
<dbReference type="Proteomes" id="UP000243073">
    <property type="component" value="Unassembled WGS sequence"/>
</dbReference>
<dbReference type="Pfam" id="PF00126">
    <property type="entry name" value="HTH_1"/>
    <property type="match status" value="1"/>
</dbReference>
<comment type="similarity">
    <text evidence="1">Belongs to the LysR transcriptional regulatory family.</text>
</comment>
<dbReference type="GO" id="GO:0003700">
    <property type="term" value="F:DNA-binding transcription factor activity"/>
    <property type="evidence" value="ECO:0007669"/>
    <property type="project" value="InterPro"/>
</dbReference>
<evidence type="ECO:0000256" key="4">
    <source>
        <dbReference type="ARBA" id="ARBA00023163"/>
    </source>
</evidence>
<keyword evidence="4" id="KW-0804">Transcription</keyword>
<keyword evidence="3" id="KW-0238">DNA-binding</keyword>